<feature type="compositionally biased region" description="Polar residues" evidence="1">
    <location>
        <begin position="93"/>
        <end position="105"/>
    </location>
</feature>
<reference evidence="2" key="1">
    <citation type="submission" date="2022-12" db="EMBL/GenBank/DDBJ databases">
        <title>Draft genome assemblies for two species of Escallonia (Escalloniales).</title>
        <authorList>
            <person name="Chanderbali A."/>
            <person name="Dervinis C."/>
            <person name="Anghel I."/>
            <person name="Soltis D."/>
            <person name="Soltis P."/>
            <person name="Zapata F."/>
        </authorList>
    </citation>
    <scope>NUCLEOTIDE SEQUENCE</scope>
    <source>
        <strain evidence="2">UCBG64.0493</strain>
        <tissue evidence="2">Leaf</tissue>
    </source>
</reference>
<protein>
    <submittedName>
        <fullName evidence="2">Uncharacterized protein</fullName>
    </submittedName>
</protein>
<gene>
    <name evidence="2" type="ORF">RJ639_022701</name>
</gene>
<feature type="region of interest" description="Disordered" evidence="1">
    <location>
        <begin position="87"/>
        <end position="110"/>
    </location>
</feature>
<organism evidence="2 3">
    <name type="scientific">Escallonia herrerae</name>
    <dbReference type="NCBI Taxonomy" id="1293975"/>
    <lineage>
        <taxon>Eukaryota</taxon>
        <taxon>Viridiplantae</taxon>
        <taxon>Streptophyta</taxon>
        <taxon>Embryophyta</taxon>
        <taxon>Tracheophyta</taxon>
        <taxon>Spermatophyta</taxon>
        <taxon>Magnoliopsida</taxon>
        <taxon>eudicotyledons</taxon>
        <taxon>Gunneridae</taxon>
        <taxon>Pentapetalae</taxon>
        <taxon>asterids</taxon>
        <taxon>campanulids</taxon>
        <taxon>Escalloniales</taxon>
        <taxon>Escalloniaceae</taxon>
        <taxon>Escallonia</taxon>
    </lineage>
</organism>
<evidence type="ECO:0000256" key="1">
    <source>
        <dbReference type="SAM" id="MobiDB-lite"/>
    </source>
</evidence>
<accession>A0AA88UZQ9</accession>
<name>A0AA88UZQ9_9ASTE</name>
<feature type="compositionally biased region" description="Basic residues" evidence="1">
    <location>
        <begin position="144"/>
        <end position="153"/>
    </location>
</feature>
<evidence type="ECO:0000313" key="3">
    <source>
        <dbReference type="Proteomes" id="UP001188597"/>
    </source>
</evidence>
<dbReference type="PANTHER" id="PTHR33356">
    <property type="entry name" value="TIP41-LIKE PROTEIN"/>
    <property type="match status" value="1"/>
</dbReference>
<dbReference type="AlphaFoldDB" id="A0AA88UZQ9"/>
<feature type="compositionally biased region" description="Basic residues" evidence="1">
    <location>
        <begin position="167"/>
        <end position="176"/>
    </location>
</feature>
<sequence>MAVAFREGETLLPSEMFADDYVCSGSQEINKQGSSTESVFSGFWSSCSSSSDTSTPVGSEFGSNEGEEDDYIAELTRKMADFMLQGDDDENAVPNSASHQNTKSSGLLGAWKNHHDMKNSKIEFSNQAFTGDQTKSIQNTQQHANHRGRGRRGKLSDSAQQLEAERQHRHAKHMQYRGKAGDYGNSARVARHHGQLHGGSGLRALFLGGSGSSSASCGTGVFLPRGTINTPAPPRKKSGCSTVLIPARVLQALSQHFQNVDAKSSSNGCGDLTCYPNQHEAKAGGDGGAYSQQKRQLECQTRPAMSHQDVMQLPQEWTY</sequence>
<evidence type="ECO:0000313" key="2">
    <source>
        <dbReference type="EMBL" id="KAK2999061.1"/>
    </source>
</evidence>
<dbReference type="EMBL" id="JAVXUP010003405">
    <property type="protein sequence ID" value="KAK2999061.1"/>
    <property type="molecule type" value="Genomic_DNA"/>
</dbReference>
<proteinExistence type="predicted"/>
<keyword evidence="3" id="KW-1185">Reference proteome</keyword>
<dbReference type="PANTHER" id="PTHR33356:SF16">
    <property type="entry name" value="G PATCH DOMAIN PROTEIN"/>
    <property type="match status" value="1"/>
</dbReference>
<dbReference type="Proteomes" id="UP001188597">
    <property type="component" value="Unassembled WGS sequence"/>
</dbReference>
<feature type="region of interest" description="Disordered" evidence="1">
    <location>
        <begin position="136"/>
        <end position="176"/>
    </location>
</feature>
<comment type="caution">
    <text evidence="2">The sequence shown here is derived from an EMBL/GenBank/DDBJ whole genome shotgun (WGS) entry which is preliminary data.</text>
</comment>